<feature type="domain" description="ATP phosphoribosyltransferase catalytic" evidence="11">
    <location>
        <begin position="55"/>
        <end position="212"/>
    </location>
</feature>
<evidence type="ECO:0000256" key="7">
    <source>
        <dbReference type="ARBA" id="ARBA00022679"/>
    </source>
</evidence>
<evidence type="ECO:0000313" key="13">
    <source>
        <dbReference type="Proteomes" id="UP000024816"/>
    </source>
</evidence>
<dbReference type="OrthoDB" id="9806435at2"/>
<dbReference type="UniPathway" id="UPA00031">
    <property type="reaction ID" value="UER00006"/>
</dbReference>
<protein>
    <recommendedName>
        <fullName evidence="4 10">ATP phosphoribosyltransferase</fullName>
        <ecNumber evidence="3 10">2.4.2.17</ecNumber>
    </recommendedName>
</protein>
<evidence type="ECO:0000256" key="9">
    <source>
        <dbReference type="ARBA" id="ARBA00024861"/>
    </source>
</evidence>
<evidence type="ECO:0000259" key="11">
    <source>
        <dbReference type="Pfam" id="PF01634"/>
    </source>
</evidence>
<evidence type="ECO:0000256" key="1">
    <source>
        <dbReference type="ARBA" id="ARBA00000915"/>
    </source>
</evidence>
<reference evidence="12 13" key="1">
    <citation type="journal article" date="2014" name="Antonie Van Leeuwenhoek">
        <title>Hyphomonas beringensis sp. nov. and Hyphomonas chukchiensis sp. nov., isolated from surface seawater of the Bering Sea and Chukchi Sea.</title>
        <authorList>
            <person name="Li C."/>
            <person name="Lai Q."/>
            <person name="Li G."/>
            <person name="Dong C."/>
            <person name="Wang J."/>
            <person name="Liao Y."/>
            <person name="Shao Z."/>
        </authorList>
    </citation>
    <scope>NUCLEOTIDE SEQUENCE [LARGE SCALE GENOMIC DNA]</scope>
    <source>
        <strain evidence="12 13">VP2</strain>
    </source>
</reference>
<dbReference type="RefSeq" id="WP_081814453.1">
    <property type="nucleotide sequence ID" value="NZ_ARYJ01000001.1"/>
</dbReference>
<dbReference type="InterPro" id="IPR001348">
    <property type="entry name" value="ATP_PRibTrfase_HisG"/>
</dbReference>
<evidence type="ECO:0000256" key="3">
    <source>
        <dbReference type="ARBA" id="ARBA00011946"/>
    </source>
</evidence>
<evidence type="ECO:0000256" key="5">
    <source>
        <dbReference type="ARBA" id="ARBA00022605"/>
    </source>
</evidence>
<evidence type="ECO:0000256" key="8">
    <source>
        <dbReference type="ARBA" id="ARBA00023102"/>
    </source>
</evidence>
<dbReference type="Proteomes" id="UP000024816">
    <property type="component" value="Unassembled WGS sequence"/>
</dbReference>
<evidence type="ECO:0000256" key="2">
    <source>
        <dbReference type="ARBA" id="ARBA00004667"/>
    </source>
</evidence>
<dbReference type="SUPFAM" id="SSF53850">
    <property type="entry name" value="Periplasmic binding protein-like II"/>
    <property type="match status" value="1"/>
</dbReference>
<keyword evidence="7 12" id="KW-0808">Transferase</keyword>
<dbReference type="Gene3D" id="3.40.190.10">
    <property type="entry name" value="Periplasmic binding protein-like II"/>
    <property type="match status" value="2"/>
</dbReference>
<dbReference type="NCBIfam" id="TIGR00070">
    <property type="entry name" value="hisG"/>
    <property type="match status" value="1"/>
</dbReference>
<dbReference type="PATRIC" id="fig|1280952.3.peg.317"/>
<evidence type="ECO:0000313" key="12">
    <source>
        <dbReference type="EMBL" id="KCZ91184.1"/>
    </source>
</evidence>
<dbReference type="STRING" id="1280952.HJA_01560"/>
<keyword evidence="5" id="KW-0028">Amino-acid biosynthesis</keyword>
<dbReference type="PANTHER" id="PTHR21403">
    <property type="entry name" value="ATP PHOSPHORIBOSYLTRANSFERASE ATP-PRTASE"/>
    <property type="match status" value="1"/>
</dbReference>
<proteinExistence type="predicted"/>
<dbReference type="GO" id="GO:0000105">
    <property type="term" value="P:L-histidine biosynthetic process"/>
    <property type="evidence" value="ECO:0007669"/>
    <property type="project" value="UniProtKB-UniRule"/>
</dbReference>
<keyword evidence="6 12" id="KW-0328">Glycosyltransferase</keyword>
<evidence type="ECO:0000256" key="10">
    <source>
        <dbReference type="NCBIfam" id="TIGR00070"/>
    </source>
</evidence>
<dbReference type="PROSITE" id="PS01316">
    <property type="entry name" value="ATP_P_PHORIBOSYLTR"/>
    <property type="match status" value="1"/>
</dbReference>
<dbReference type="GO" id="GO:0005737">
    <property type="term" value="C:cytoplasm"/>
    <property type="evidence" value="ECO:0007669"/>
    <property type="project" value="InterPro"/>
</dbReference>
<dbReference type="GO" id="GO:0003879">
    <property type="term" value="F:ATP phosphoribosyltransferase activity"/>
    <property type="evidence" value="ECO:0007669"/>
    <property type="project" value="UniProtKB-UniRule"/>
</dbReference>
<evidence type="ECO:0000256" key="4">
    <source>
        <dbReference type="ARBA" id="ARBA00020998"/>
    </source>
</evidence>
<organism evidence="12 13">
    <name type="scientific">Hyphomonas jannaschiana VP2</name>
    <dbReference type="NCBI Taxonomy" id="1280952"/>
    <lineage>
        <taxon>Bacteria</taxon>
        <taxon>Pseudomonadati</taxon>
        <taxon>Pseudomonadota</taxon>
        <taxon>Alphaproteobacteria</taxon>
        <taxon>Hyphomonadales</taxon>
        <taxon>Hyphomonadaceae</taxon>
        <taxon>Hyphomonas</taxon>
    </lineage>
</organism>
<dbReference type="PANTHER" id="PTHR21403:SF8">
    <property type="entry name" value="ATP PHOSPHORIBOSYLTRANSFERASE"/>
    <property type="match status" value="1"/>
</dbReference>
<dbReference type="eggNOG" id="COG0040">
    <property type="taxonomic scope" value="Bacteria"/>
</dbReference>
<dbReference type="Pfam" id="PF01634">
    <property type="entry name" value="HisG"/>
    <property type="match status" value="1"/>
</dbReference>
<accession>A0A059FKK9</accession>
<dbReference type="EMBL" id="ARYJ01000001">
    <property type="protein sequence ID" value="KCZ91184.1"/>
    <property type="molecule type" value="Genomic_DNA"/>
</dbReference>
<comment type="function">
    <text evidence="9">Catalyzes the condensation of ATP and 5-phosphoribose 1-diphosphate to form N'-(5'-phosphoribosyl)-ATP (PR-ATP). Has a crucial role in the pathway because the rate of histidine biosynthesis seems to be controlled primarily by regulation of HisG enzymatic activity.</text>
</comment>
<keyword evidence="8" id="KW-0368">Histidine biosynthesis</keyword>
<comment type="caution">
    <text evidence="12">The sequence shown here is derived from an EMBL/GenBank/DDBJ whole genome shotgun (WGS) entry which is preliminary data.</text>
</comment>
<keyword evidence="13" id="KW-1185">Reference proteome</keyword>
<sequence length="240" mass="25285">MTRLSLAIPSKGRLKEKSEEWLASAGFPVTQIGGERGYQAEIAGLGDVEMRLLSAREIAQGLVDGSLHAGVTGEDLLHDLAPVGESDFEVVKRLGFGGADVIVAVPQAWVDVDTMSDLEAAGAAFRKAHHRRLRVATKYMRLTRRFFAARSVGEYRLVESAGATEAAPTTGSADVIVDITSTGATLKANGLKILTDGLILKSEAVFAISPGAAWSAEAKASLGVLFAGAAIKPKELIEKI</sequence>
<dbReference type="AlphaFoldDB" id="A0A059FKK9"/>
<dbReference type="InterPro" id="IPR018198">
    <property type="entry name" value="ATP_PRibTrfase_CS"/>
</dbReference>
<name>A0A059FKK9_9PROT</name>
<comment type="catalytic activity">
    <reaction evidence="1">
        <text>1-(5-phospho-beta-D-ribosyl)-ATP + diphosphate = 5-phospho-alpha-D-ribose 1-diphosphate + ATP</text>
        <dbReference type="Rhea" id="RHEA:18473"/>
        <dbReference type="ChEBI" id="CHEBI:30616"/>
        <dbReference type="ChEBI" id="CHEBI:33019"/>
        <dbReference type="ChEBI" id="CHEBI:58017"/>
        <dbReference type="ChEBI" id="CHEBI:73183"/>
        <dbReference type="EC" id="2.4.2.17"/>
    </reaction>
</comment>
<comment type="pathway">
    <text evidence="2">Amino-acid biosynthesis; L-histidine biosynthesis; L-histidine from 5-phospho-alpha-D-ribose 1-diphosphate: step 1/9.</text>
</comment>
<dbReference type="InterPro" id="IPR013820">
    <property type="entry name" value="ATP_PRibTrfase_cat"/>
</dbReference>
<gene>
    <name evidence="12" type="ORF">HJA_01560</name>
</gene>
<dbReference type="EC" id="2.4.2.17" evidence="3 10"/>
<evidence type="ECO:0000256" key="6">
    <source>
        <dbReference type="ARBA" id="ARBA00022676"/>
    </source>
</evidence>